<keyword evidence="1" id="KW-1133">Transmembrane helix</keyword>
<evidence type="ECO:0000256" key="1">
    <source>
        <dbReference type="SAM" id="Phobius"/>
    </source>
</evidence>
<evidence type="ECO:0000313" key="3">
    <source>
        <dbReference type="Proteomes" id="UP001238334"/>
    </source>
</evidence>
<gene>
    <name evidence="2" type="ORF">QPJ95_13910</name>
</gene>
<dbReference type="Proteomes" id="UP001238334">
    <property type="component" value="Chromosome"/>
</dbReference>
<dbReference type="EMBL" id="CP127247">
    <property type="protein sequence ID" value="WIY23740.1"/>
    <property type="molecule type" value="Genomic_DNA"/>
</dbReference>
<dbReference type="AlphaFoldDB" id="A0A9Y2KWS2"/>
<reference evidence="2 3" key="1">
    <citation type="submission" date="2023-06" db="EMBL/GenBank/DDBJ databases">
        <title>Parasedimentitalea psychrophila sp. nov., a psychrophilic bacterium isolated from deep-sea sediment.</title>
        <authorList>
            <person name="Li A."/>
        </authorList>
    </citation>
    <scope>NUCLEOTIDE SEQUENCE [LARGE SCALE GENOMIC DNA]</scope>
    <source>
        <strain evidence="2 3">QS115</strain>
    </source>
</reference>
<keyword evidence="1" id="KW-0812">Transmembrane</keyword>
<sequence length="238" mass="26635">MLRLIEAVVESIGRVAAVLHFVFLTCILSTFAAANIQGDPAVPATSGLLWNRSGLPAVFPLQVKTPTGQDYFLTLVDEGTRKEALAAYIIGGAFFKVLVPPGKYTLRFSFGDVWQGEEHLFGSGLDTGEFELKEPLTFRIHGVGTKAGHLVDLTEIRPGQLVQAIVRGQFICQALRTEFSPPLKARYANDPRIKDGSGNHNRRPFSREFRMLGAGRYLRRGNRQFLYLRYEVRSRYCQ</sequence>
<proteinExistence type="predicted"/>
<feature type="transmembrane region" description="Helical" evidence="1">
    <location>
        <begin position="12"/>
        <end position="34"/>
    </location>
</feature>
<keyword evidence="3" id="KW-1185">Reference proteome</keyword>
<protein>
    <submittedName>
        <fullName evidence="2">Uncharacterized protein</fullName>
    </submittedName>
</protein>
<evidence type="ECO:0000313" key="2">
    <source>
        <dbReference type="EMBL" id="WIY23740.1"/>
    </source>
</evidence>
<organism evidence="2 3">
    <name type="scientific">Parasedimentitalea psychrophila</name>
    <dbReference type="NCBI Taxonomy" id="2997337"/>
    <lineage>
        <taxon>Bacteria</taxon>
        <taxon>Pseudomonadati</taxon>
        <taxon>Pseudomonadota</taxon>
        <taxon>Alphaproteobacteria</taxon>
        <taxon>Rhodobacterales</taxon>
        <taxon>Paracoccaceae</taxon>
        <taxon>Parasedimentitalea</taxon>
    </lineage>
</organism>
<accession>A0A9Y2KWS2</accession>
<name>A0A9Y2KWS2_9RHOB</name>
<keyword evidence="1" id="KW-0472">Membrane</keyword>
<dbReference type="KEGG" id="ppso:QPJ95_13910"/>
<dbReference type="RefSeq" id="WP_270921289.1">
    <property type="nucleotide sequence ID" value="NZ_CP127247.1"/>
</dbReference>